<dbReference type="NCBIfam" id="TIGR01730">
    <property type="entry name" value="RND_mfp"/>
    <property type="match status" value="1"/>
</dbReference>
<evidence type="ECO:0000259" key="3">
    <source>
        <dbReference type="Pfam" id="PF25954"/>
    </source>
</evidence>
<gene>
    <name evidence="6" type="ORF">ACFSAH_01060</name>
</gene>
<dbReference type="Gene3D" id="2.40.420.20">
    <property type="match status" value="1"/>
</dbReference>
<protein>
    <submittedName>
        <fullName evidence="6">Efflux RND transporter periplasmic adaptor subunit</fullName>
    </submittedName>
</protein>
<evidence type="ECO:0000256" key="1">
    <source>
        <dbReference type="ARBA" id="ARBA00009477"/>
    </source>
</evidence>
<name>A0ABW4I8P5_9SPHI</name>
<evidence type="ECO:0000313" key="6">
    <source>
        <dbReference type="EMBL" id="MFD1628442.1"/>
    </source>
</evidence>
<reference evidence="7" key="1">
    <citation type="journal article" date="2019" name="Int. J. Syst. Evol. Microbiol.">
        <title>The Global Catalogue of Microorganisms (GCM) 10K type strain sequencing project: providing services to taxonomists for standard genome sequencing and annotation.</title>
        <authorList>
            <consortium name="The Broad Institute Genomics Platform"/>
            <consortium name="The Broad Institute Genome Sequencing Center for Infectious Disease"/>
            <person name="Wu L."/>
            <person name="Ma J."/>
        </authorList>
    </citation>
    <scope>NUCLEOTIDE SEQUENCE [LARGE SCALE GENOMIC DNA]</scope>
    <source>
        <strain evidence="7">CCUG 53762</strain>
    </source>
</reference>
<comment type="similarity">
    <text evidence="1">Belongs to the membrane fusion protein (MFP) (TC 8.A.1) family.</text>
</comment>
<keyword evidence="2" id="KW-0175">Coiled coil</keyword>
<dbReference type="EMBL" id="JBHUDG010000002">
    <property type="protein sequence ID" value="MFD1628442.1"/>
    <property type="molecule type" value="Genomic_DNA"/>
</dbReference>
<dbReference type="InterPro" id="IPR058792">
    <property type="entry name" value="Beta-barrel_RND_2"/>
</dbReference>
<comment type="caution">
    <text evidence="6">The sequence shown here is derived from an EMBL/GenBank/DDBJ whole genome shotgun (WGS) entry which is preliminary data.</text>
</comment>
<dbReference type="InterPro" id="IPR058627">
    <property type="entry name" value="MdtA-like_C"/>
</dbReference>
<dbReference type="InterPro" id="IPR006143">
    <property type="entry name" value="RND_pump_MFP"/>
</dbReference>
<evidence type="ECO:0000259" key="4">
    <source>
        <dbReference type="Pfam" id="PF25967"/>
    </source>
</evidence>
<dbReference type="PANTHER" id="PTHR30469">
    <property type="entry name" value="MULTIDRUG RESISTANCE PROTEIN MDTA"/>
    <property type="match status" value="1"/>
</dbReference>
<dbReference type="Pfam" id="PF25954">
    <property type="entry name" value="Beta-barrel_RND_2"/>
    <property type="match status" value="1"/>
</dbReference>
<sequence length="352" mass="37908">MKKVLTTVIILIVVIGGIGWILSNNKKKNEEKTAIVAQGSGAVTVRTSSVTKQPLDLDFSVNGNFLPSQDLTFSAENSGRITRILVDVGSKVNKGQIIAYLDSELLNVTSSNAQATYDNAKKDLERFESSFKTGGVTQQQLDAQRLNVERALATLKESNRKLSDANIKAPINGIVNKKLIEVGTYVSPGTQLFEIVDVSKLKLSTTVTESQVAALKIGDNVKITTNVYPDKSFNGKVSFIAPKADNSLNFPIEIELSNNQNNDIRAGMYGTAVFEFAKQAPVVIIPRTAFVGSVSSNKVFIANGDHAKERQVVAGRILGDQVEILSGLQEGEIVIVSGQINLVDGTQISAIK</sequence>
<dbReference type="RefSeq" id="WP_379660831.1">
    <property type="nucleotide sequence ID" value="NZ_JBHUDG010000002.1"/>
</dbReference>
<evidence type="ECO:0000259" key="5">
    <source>
        <dbReference type="Pfam" id="PF25973"/>
    </source>
</evidence>
<evidence type="ECO:0000313" key="7">
    <source>
        <dbReference type="Proteomes" id="UP001597118"/>
    </source>
</evidence>
<feature type="domain" description="CzcB-like barrel-sandwich hybrid" evidence="5">
    <location>
        <begin position="76"/>
        <end position="197"/>
    </location>
</feature>
<keyword evidence="7" id="KW-1185">Reference proteome</keyword>
<dbReference type="Gene3D" id="1.10.287.470">
    <property type="entry name" value="Helix hairpin bin"/>
    <property type="match status" value="1"/>
</dbReference>
<dbReference type="Gene3D" id="2.40.50.100">
    <property type="match status" value="1"/>
</dbReference>
<evidence type="ECO:0000256" key="2">
    <source>
        <dbReference type="SAM" id="Coils"/>
    </source>
</evidence>
<feature type="domain" description="Multidrug resistance protein MdtA-like C-terminal permuted SH3" evidence="4">
    <location>
        <begin position="282"/>
        <end position="338"/>
    </location>
</feature>
<feature type="domain" description="CusB-like beta-barrel" evidence="3">
    <location>
        <begin position="205"/>
        <end position="274"/>
    </location>
</feature>
<accession>A0ABW4I8P5</accession>
<organism evidence="6 7">
    <name type="scientific">Pseudopedobacter beijingensis</name>
    <dbReference type="NCBI Taxonomy" id="1207056"/>
    <lineage>
        <taxon>Bacteria</taxon>
        <taxon>Pseudomonadati</taxon>
        <taxon>Bacteroidota</taxon>
        <taxon>Sphingobacteriia</taxon>
        <taxon>Sphingobacteriales</taxon>
        <taxon>Sphingobacteriaceae</taxon>
        <taxon>Pseudopedobacter</taxon>
    </lineage>
</organism>
<dbReference type="Pfam" id="PF25973">
    <property type="entry name" value="BSH_CzcB"/>
    <property type="match status" value="1"/>
</dbReference>
<dbReference type="Proteomes" id="UP001597118">
    <property type="component" value="Unassembled WGS sequence"/>
</dbReference>
<dbReference type="InterPro" id="IPR058647">
    <property type="entry name" value="BSH_CzcB-like"/>
</dbReference>
<dbReference type="SUPFAM" id="SSF111369">
    <property type="entry name" value="HlyD-like secretion proteins"/>
    <property type="match status" value="1"/>
</dbReference>
<proteinExistence type="inferred from homology"/>
<dbReference type="Pfam" id="PF25967">
    <property type="entry name" value="RND-MFP_C"/>
    <property type="match status" value="1"/>
</dbReference>
<feature type="coiled-coil region" evidence="2">
    <location>
        <begin position="110"/>
        <end position="168"/>
    </location>
</feature>
<dbReference type="Gene3D" id="2.40.30.170">
    <property type="match status" value="1"/>
</dbReference>
<dbReference type="PANTHER" id="PTHR30469:SF15">
    <property type="entry name" value="HLYD FAMILY OF SECRETION PROTEINS"/>
    <property type="match status" value="1"/>
</dbReference>